<dbReference type="OrthoDB" id="6488469at2759"/>
<feature type="transmembrane region" description="Helical" evidence="3">
    <location>
        <begin position="49"/>
        <end position="72"/>
    </location>
</feature>
<proteinExistence type="predicted"/>
<dbReference type="GO" id="GO:0005391">
    <property type="term" value="F:P-type sodium:potassium-exchanging transporter activity"/>
    <property type="evidence" value="ECO:0007669"/>
    <property type="project" value="TreeGrafter"/>
</dbReference>
<dbReference type="EMBL" id="CYKH01002146">
    <property type="protein sequence ID" value="CUI15417.1"/>
    <property type="molecule type" value="Genomic_DNA"/>
</dbReference>
<evidence type="ECO:0000313" key="6">
    <source>
        <dbReference type="Proteomes" id="UP000051952"/>
    </source>
</evidence>
<dbReference type="InterPro" id="IPR050510">
    <property type="entry name" value="Cation_transp_ATPase_P-type"/>
</dbReference>
<reference evidence="6" key="1">
    <citation type="submission" date="2015-09" db="EMBL/GenBank/DDBJ databases">
        <authorList>
            <consortium name="Pathogen Informatics"/>
        </authorList>
    </citation>
    <scope>NUCLEOTIDE SEQUENCE [LARGE SCALE GENOMIC DNA]</scope>
    <source>
        <strain evidence="6">Lake Konstanz</strain>
    </source>
</reference>
<evidence type="ECO:0000313" key="5">
    <source>
        <dbReference type="EMBL" id="CUI15417.1"/>
    </source>
</evidence>
<feature type="transmembrane region" description="Helical" evidence="3">
    <location>
        <begin position="172"/>
        <end position="189"/>
    </location>
</feature>
<dbReference type="Pfam" id="PF00689">
    <property type="entry name" value="Cation_ATPase_C"/>
    <property type="match status" value="1"/>
</dbReference>
<dbReference type="PANTHER" id="PTHR43294">
    <property type="entry name" value="SODIUM/POTASSIUM-TRANSPORTING ATPASE SUBUNIT ALPHA"/>
    <property type="match status" value="1"/>
</dbReference>
<evidence type="ECO:0000256" key="2">
    <source>
        <dbReference type="ARBA" id="ARBA00022475"/>
    </source>
</evidence>
<feature type="domain" description="Cation-transporting P-type ATPase C-terminal" evidence="4">
    <location>
        <begin position="3"/>
        <end position="226"/>
    </location>
</feature>
<accession>A0A0S4KLP5</accession>
<name>A0A0S4KLP5_BODSA</name>
<dbReference type="GO" id="GO:0036376">
    <property type="term" value="P:sodium ion export across plasma membrane"/>
    <property type="evidence" value="ECO:0007669"/>
    <property type="project" value="TreeGrafter"/>
</dbReference>
<feature type="non-terminal residue" evidence="5">
    <location>
        <position position="1"/>
    </location>
</feature>
<keyword evidence="3" id="KW-1133">Transmembrane helix</keyword>
<sequence length="243" mass="28746">IQTLVILFIDLGTELFPAVMLAYEEPEDSIMLNPPRTPDQHLVTGKMMLLTYTLVGLIETFMCYWGFMWVFYKEGYKINDLWNTNTDWSTEPSDFDDDDTVRYMNLCLANTKYEGSCADTYQWFEYRQTTLARAQAAYFLHLVWAQFGNIFCRRTQVNSGITWERIKANPRLLLGMLVSLCIGVCVIYLPGLQHVCKVDPIWIKYVFTGCWIIPIYVFLEELRKYFIRRDLPKRNFLYRLTVY</sequence>
<organism evidence="5 6">
    <name type="scientific">Bodo saltans</name>
    <name type="common">Flagellated protozoan</name>
    <dbReference type="NCBI Taxonomy" id="75058"/>
    <lineage>
        <taxon>Eukaryota</taxon>
        <taxon>Discoba</taxon>
        <taxon>Euglenozoa</taxon>
        <taxon>Kinetoplastea</taxon>
        <taxon>Metakinetoplastina</taxon>
        <taxon>Eubodonida</taxon>
        <taxon>Bodonidae</taxon>
        <taxon>Bodo</taxon>
    </lineage>
</organism>
<dbReference type="GO" id="GO:0030007">
    <property type="term" value="P:intracellular potassium ion homeostasis"/>
    <property type="evidence" value="ECO:0007669"/>
    <property type="project" value="TreeGrafter"/>
</dbReference>
<dbReference type="VEuPathDB" id="TriTrypDB:BSAL_42270"/>
<protein>
    <submittedName>
        <fullName evidence="5">P-type H+-ATPase, putative</fullName>
    </submittedName>
</protein>
<dbReference type="GO" id="GO:1990573">
    <property type="term" value="P:potassium ion import across plasma membrane"/>
    <property type="evidence" value="ECO:0007669"/>
    <property type="project" value="TreeGrafter"/>
</dbReference>
<dbReference type="PANTHER" id="PTHR43294:SF21">
    <property type="entry name" value="CATION TRANSPORTING ATPASE"/>
    <property type="match status" value="1"/>
</dbReference>
<dbReference type="Gene3D" id="1.20.1110.10">
    <property type="entry name" value="Calcium-transporting ATPase, transmembrane domain"/>
    <property type="match status" value="1"/>
</dbReference>
<keyword evidence="3" id="KW-0472">Membrane</keyword>
<dbReference type="GO" id="GO:1902600">
    <property type="term" value="P:proton transmembrane transport"/>
    <property type="evidence" value="ECO:0007669"/>
    <property type="project" value="TreeGrafter"/>
</dbReference>
<dbReference type="SUPFAM" id="SSF81665">
    <property type="entry name" value="Calcium ATPase, transmembrane domain M"/>
    <property type="match status" value="1"/>
</dbReference>
<comment type="subcellular location">
    <subcellularLocation>
        <location evidence="1">Cell membrane</location>
        <topology evidence="1">Multi-pass membrane protein</topology>
    </subcellularLocation>
</comment>
<evidence type="ECO:0000259" key="4">
    <source>
        <dbReference type="Pfam" id="PF00689"/>
    </source>
</evidence>
<feature type="transmembrane region" description="Helical" evidence="3">
    <location>
        <begin position="201"/>
        <end position="219"/>
    </location>
</feature>
<dbReference type="InterPro" id="IPR023298">
    <property type="entry name" value="ATPase_P-typ_TM_dom_sf"/>
</dbReference>
<dbReference type="GO" id="GO:0005886">
    <property type="term" value="C:plasma membrane"/>
    <property type="evidence" value="ECO:0007669"/>
    <property type="project" value="UniProtKB-SubCell"/>
</dbReference>
<keyword evidence="3" id="KW-0812">Transmembrane</keyword>
<evidence type="ECO:0000256" key="1">
    <source>
        <dbReference type="ARBA" id="ARBA00004651"/>
    </source>
</evidence>
<dbReference type="Proteomes" id="UP000051952">
    <property type="component" value="Unassembled WGS sequence"/>
</dbReference>
<keyword evidence="6" id="KW-1185">Reference proteome</keyword>
<evidence type="ECO:0000256" key="3">
    <source>
        <dbReference type="SAM" id="Phobius"/>
    </source>
</evidence>
<gene>
    <name evidence="5" type="ORF">BSAL_42270</name>
</gene>
<dbReference type="AlphaFoldDB" id="A0A0S4KLP5"/>
<dbReference type="InterPro" id="IPR006068">
    <property type="entry name" value="ATPase_P-typ_cation-transptr_C"/>
</dbReference>
<dbReference type="GO" id="GO:0006883">
    <property type="term" value="P:intracellular sodium ion homeostasis"/>
    <property type="evidence" value="ECO:0007669"/>
    <property type="project" value="TreeGrafter"/>
</dbReference>
<keyword evidence="2" id="KW-1003">Cell membrane</keyword>